<comment type="function">
    <text evidence="6">The electron transfer flavoprotein serves as a specific electron acceptor for other dehydrogenases. It transfers the electrons to the main respiratory chain via ETF-ubiquinone oxidoreductase (ETF dehydrogenase).</text>
</comment>
<evidence type="ECO:0000259" key="7">
    <source>
        <dbReference type="SMART" id="SM00893"/>
    </source>
</evidence>
<feature type="domain" description="Electron transfer flavoprotein alpha/beta-subunit N-terminal" evidence="7">
    <location>
        <begin position="9"/>
        <end position="198"/>
    </location>
</feature>
<comment type="subunit">
    <text evidence="2">Heterodimer of an alpha and a beta subunit.</text>
</comment>
<feature type="non-terminal residue" evidence="8">
    <location>
        <position position="1"/>
    </location>
</feature>
<dbReference type="InterPro" id="IPR014729">
    <property type="entry name" value="Rossmann-like_a/b/a_fold"/>
</dbReference>
<dbReference type="PANTHER" id="PTHR21294">
    <property type="entry name" value="ELECTRON TRANSFER FLAVOPROTEIN BETA-SUBUNIT"/>
    <property type="match status" value="1"/>
</dbReference>
<evidence type="ECO:0000256" key="5">
    <source>
        <dbReference type="ARBA" id="ARBA00022982"/>
    </source>
</evidence>
<dbReference type="Proteomes" id="UP000727506">
    <property type="component" value="Unassembled WGS sequence"/>
</dbReference>
<dbReference type="PIRSF" id="PIRSF000090">
    <property type="entry name" value="Beta-ETF"/>
    <property type="match status" value="1"/>
</dbReference>
<organism evidence="8 9">
    <name type="scientific">Slackia piriformis</name>
    <dbReference type="NCBI Taxonomy" id="626934"/>
    <lineage>
        <taxon>Bacteria</taxon>
        <taxon>Bacillati</taxon>
        <taxon>Actinomycetota</taxon>
        <taxon>Coriobacteriia</taxon>
        <taxon>Eggerthellales</taxon>
        <taxon>Eggerthellaceae</taxon>
        <taxon>Slackia</taxon>
    </lineage>
</organism>
<keyword evidence="4" id="KW-0813">Transport</keyword>
<dbReference type="InterPro" id="IPR033948">
    <property type="entry name" value="ETF_beta_N"/>
</dbReference>
<evidence type="ECO:0000313" key="8">
    <source>
        <dbReference type="EMBL" id="MBS6941240.1"/>
    </source>
</evidence>
<dbReference type="EMBL" id="JAGZSV010000142">
    <property type="protein sequence ID" value="MBS6941240.1"/>
    <property type="molecule type" value="Genomic_DNA"/>
</dbReference>
<reference evidence="8" key="1">
    <citation type="submission" date="2021-02" db="EMBL/GenBank/DDBJ databases">
        <title>Infant gut strain persistence is associated with maternal origin, phylogeny, and functional potential including surface adhesion and iron acquisition.</title>
        <authorList>
            <person name="Lou Y.C."/>
        </authorList>
    </citation>
    <scope>NUCLEOTIDE SEQUENCE</scope>
    <source>
        <strain evidence="8">L2_039_000G1_dasL2_039_000G1_concoct_11</strain>
    </source>
</reference>
<comment type="similarity">
    <text evidence="1">Belongs to the ETF beta-subunit/FixA family.</text>
</comment>
<dbReference type="GO" id="GO:0005829">
    <property type="term" value="C:cytosol"/>
    <property type="evidence" value="ECO:0007669"/>
    <property type="project" value="TreeGrafter"/>
</dbReference>
<evidence type="ECO:0000313" key="9">
    <source>
        <dbReference type="Proteomes" id="UP000727506"/>
    </source>
</evidence>
<evidence type="ECO:0000256" key="4">
    <source>
        <dbReference type="ARBA" id="ARBA00022448"/>
    </source>
</evidence>
<dbReference type="CDD" id="cd01714">
    <property type="entry name" value="ETF_beta"/>
    <property type="match status" value="1"/>
</dbReference>
<dbReference type="Gene3D" id="3.40.50.620">
    <property type="entry name" value="HUPs"/>
    <property type="match status" value="1"/>
</dbReference>
<sequence>EAVLAFDDAGNVAKQGQTLVIDPYSEFAVEKAVQLKESIGAEVAVLCIGSSDAASAVRHALAMGADSAVLVEDAALADGDPAAKAAVLAEELRDMGADLIMGGCKSSDTARAQVMPRIAGMMGIPHVNTVVGLDVEDGVAHTVREVDDGKVSIDVELPAVVCAQQGLAEPRYPTVRDIMQSKRKPIETRSAAAAEAPAAMRVLETNPKPKRAGGKIVEGETAAEAVANAVRMLQDEAKAF</sequence>
<comment type="caution">
    <text evidence="8">The sequence shown here is derived from an EMBL/GenBank/DDBJ whole genome shotgun (WGS) entry which is preliminary data.</text>
</comment>
<proteinExistence type="inferred from homology"/>
<dbReference type="GO" id="GO:0009055">
    <property type="term" value="F:electron transfer activity"/>
    <property type="evidence" value="ECO:0007669"/>
    <property type="project" value="InterPro"/>
</dbReference>
<dbReference type="SUPFAM" id="SSF52402">
    <property type="entry name" value="Adenine nucleotide alpha hydrolases-like"/>
    <property type="match status" value="1"/>
</dbReference>
<dbReference type="InterPro" id="IPR012255">
    <property type="entry name" value="ETF_b"/>
</dbReference>
<evidence type="ECO:0000256" key="1">
    <source>
        <dbReference type="ARBA" id="ARBA00007557"/>
    </source>
</evidence>
<name>A0A943V1R2_9ACTN</name>
<evidence type="ECO:0000256" key="3">
    <source>
        <dbReference type="ARBA" id="ARBA00016797"/>
    </source>
</evidence>
<dbReference type="AlphaFoldDB" id="A0A943V1R2"/>
<keyword evidence="5" id="KW-0249">Electron transport</keyword>
<evidence type="ECO:0000256" key="2">
    <source>
        <dbReference type="ARBA" id="ARBA00011355"/>
    </source>
</evidence>
<evidence type="ECO:0000256" key="6">
    <source>
        <dbReference type="ARBA" id="ARBA00025649"/>
    </source>
</evidence>
<dbReference type="PANTHER" id="PTHR21294:SF8">
    <property type="entry name" value="ELECTRON TRANSFER FLAVOPROTEIN SUBUNIT BETA"/>
    <property type="match status" value="1"/>
</dbReference>
<accession>A0A943V1R2</accession>
<dbReference type="Pfam" id="PF01012">
    <property type="entry name" value="ETF"/>
    <property type="match status" value="1"/>
</dbReference>
<gene>
    <name evidence="8" type="ORF">KH142_07175</name>
</gene>
<dbReference type="SMART" id="SM00893">
    <property type="entry name" value="ETF"/>
    <property type="match status" value="1"/>
</dbReference>
<dbReference type="InterPro" id="IPR014730">
    <property type="entry name" value="ETF_a/b_N"/>
</dbReference>
<protein>
    <recommendedName>
        <fullName evidence="3">Electron transfer flavoprotein subunit beta</fullName>
    </recommendedName>
</protein>